<dbReference type="PANTHER" id="PTHR30153">
    <property type="entry name" value="REPLICATIVE DNA HELICASE DNAB"/>
    <property type="match status" value="1"/>
</dbReference>
<keyword evidence="2" id="KW-0639">Primosome</keyword>
<dbReference type="PANTHER" id="PTHR30153:SF2">
    <property type="entry name" value="REPLICATIVE DNA HELICASE"/>
    <property type="match status" value="1"/>
</dbReference>
<dbReference type="EMBL" id="JBHTBX010000001">
    <property type="protein sequence ID" value="MFC7433301.1"/>
    <property type="molecule type" value="Genomic_DNA"/>
</dbReference>
<evidence type="ECO:0000256" key="8">
    <source>
        <dbReference type="ARBA" id="ARBA00023125"/>
    </source>
</evidence>
<reference evidence="15" key="1">
    <citation type="journal article" date="2019" name="Int. J. Syst. Evol. Microbiol.">
        <title>The Global Catalogue of Microorganisms (GCM) 10K type strain sequencing project: providing services to taxonomists for standard genome sequencing and annotation.</title>
        <authorList>
            <consortium name="The Broad Institute Genomics Platform"/>
            <consortium name="The Broad Institute Genome Sequencing Center for Infectious Disease"/>
            <person name="Wu L."/>
            <person name="Ma J."/>
        </authorList>
    </citation>
    <scope>NUCLEOTIDE SEQUENCE [LARGE SCALE GENOMIC DNA]</scope>
    <source>
        <strain evidence="15">CCUG 54518</strain>
    </source>
</reference>
<accession>A0ABW2R5V9</accession>
<dbReference type="InterPro" id="IPR036185">
    <property type="entry name" value="DNA_heli_DnaB-like_N_sf"/>
</dbReference>
<evidence type="ECO:0000256" key="5">
    <source>
        <dbReference type="ARBA" id="ARBA00022801"/>
    </source>
</evidence>
<dbReference type="InterPro" id="IPR007693">
    <property type="entry name" value="DNA_helicase_DnaB-like_N"/>
</dbReference>
<name>A0ABW2R5V9_9BURK</name>
<dbReference type="PROSITE" id="PS51199">
    <property type="entry name" value="SF4_HELICASE"/>
    <property type="match status" value="1"/>
</dbReference>
<keyword evidence="5" id="KW-0378">Hydrolase</keyword>
<protein>
    <recommendedName>
        <fullName evidence="10">DNA 5'-3' helicase</fullName>
        <ecNumber evidence="10">5.6.2.3</ecNumber>
    </recommendedName>
</protein>
<dbReference type="CDD" id="cd00984">
    <property type="entry name" value="DnaB_C"/>
    <property type="match status" value="1"/>
</dbReference>
<dbReference type="InterPro" id="IPR007694">
    <property type="entry name" value="DNA_helicase_DnaB-like_C"/>
</dbReference>
<evidence type="ECO:0000256" key="12">
    <source>
        <dbReference type="SAM" id="MobiDB-lite"/>
    </source>
</evidence>
<keyword evidence="15" id="KW-1185">Reference proteome</keyword>
<evidence type="ECO:0000256" key="6">
    <source>
        <dbReference type="ARBA" id="ARBA00022806"/>
    </source>
</evidence>
<gene>
    <name evidence="14" type="ORF">ACFQNJ_02110</name>
</gene>
<dbReference type="EC" id="5.6.2.3" evidence="10"/>
<dbReference type="RefSeq" id="WP_382253449.1">
    <property type="nucleotide sequence ID" value="NZ_JBHTBX010000001.1"/>
</dbReference>
<dbReference type="GO" id="GO:0004386">
    <property type="term" value="F:helicase activity"/>
    <property type="evidence" value="ECO:0007669"/>
    <property type="project" value="UniProtKB-KW"/>
</dbReference>
<evidence type="ECO:0000256" key="1">
    <source>
        <dbReference type="ARBA" id="ARBA00008428"/>
    </source>
</evidence>
<keyword evidence="3" id="KW-0235">DNA replication</keyword>
<dbReference type="SUPFAM" id="SSF48024">
    <property type="entry name" value="N-terminal domain of DnaB helicase"/>
    <property type="match status" value="1"/>
</dbReference>
<comment type="caution">
    <text evidence="14">The sequence shown here is derived from an EMBL/GenBank/DDBJ whole genome shotgun (WGS) entry which is preliminary data.</text>
</comment>
<feature type="domain" description="SF4 helicase" evidence="13">
    <location>
        <begin position="182"/>
        <end position="447"/>
    </location>
</feature>
<dbReference type="Gene3D" id="3.40.50.300">
    <property type="entry name" value="P-loop containing nucleotide triphosphate hydrolases"/>
    <property type="match status" value="1"/>
</dbReference>
<feature type="region of interest" description="Disordered" evidence="12">
    <location>
        <begin position="444"/>
        <end position="464"/>
    </location>
</feature>
<keyword evidence="6 14" id="KW-0347">Helicase</keyword>
<evidence type="ECO:0000256" key="11">
    <source>
        <dbReference type="ARBA" id="ARBA00048954"/>
    </source>
</evidence>
<evidence type="ECO:0000256" key="10">
    <source>
        <dbReference type="ARBA" id="ARBA00044969"/>
    </source>
</evidence>
<dbReference type="SUPFAM" id="SSF52540">
    <property type="entry name" value="P-loop containing nucleoside triphosphate hydrolases"/>
    <property type="match status" value="1"/>
</dbReference>
<evidence type="ECO:0000256" key="3">
    <source>
        <dbReference type="ARBA" id="ARBA00022705"/>
    </source>
</evidence>
<evidence type="ECO:0000313" key="14">
    <source>
        <dbReference type="EMBL" id="MFC7433301.1"/>
    </source>
</evidence>
<comment type="similarity">
    <text evidence="1">Belongs to the helicase family. DnaB subfamily.</text>
</comment>
<evidence type="ECO:0000313" key="15">
    <source>
        <dbReference type="Proteomes" id="UP001596495"/>
    </source>
</evidence>
<keyword evidence="8" id="KW-0238">DNA-binding</keyword>
<comment type="catalytic activity">
    <reaction evidence="11">
        <text>ATP + H2O = ADP + phosphate + H(+)</text>
        <dbReference type="Rhea" id="RHEA:13065"/>
        <dbReference type="ChEBI" id="CHEBI:15377"/>
        <dbReference type="ChEBI" id="CHEBI:15378"/>
        <dbReference type="ChEBI" id="CHEBI:30616"/>
        <dbReference type="ChEBI" id="CHEBI:43474"/>
        <dbReference type="ChEBI" id="CHEBI:456216"/>
        <dbReference type="EC" id="5.6.2.3"/>
    </reaction>
</comment>
<evidence type="ECO:0000256" key="4">
    <source>
        <dbReference type="ARBA" id="ARBA00022741"/>
    </source>
</evidence>
<organism evidence="14 15">
    <name type="scientific">Hydrogenophaga bisanensis</name>
    <dbReference type="NCBI Taxonomy" id="439611"/>
    <lineage>
        <taxon>Bacteria</taxon>
        <taxon>Pseudomonadati</taxon>
        <taxon>Pseudomonadota</taxon>
        <taxon>Betaproteobacteria</taxon>
        <taxon>Burkholderiales</taxon>
        <taxon>Comamonadaceae</taxon>
        <taxon>Hydrogenophaga</taxon>
    </lineage>
</organism>
<dbReference type="Pfam" id="PF03796">
    <property type="entry name" value="DnaB_C"/>
    <property type="match status" value="1"/>
</dbReference>
<dbReference type="InterPro" id="IPR016136">
    <property type="entry name" value="DNA_helicase_N/primase_C"/>
</dbReference>
<dbReference type="Gene3D" id="1.10.860.10">
    <property type="entry name" value="DNAb Helicase, Chain A"/>
    <property type="match status" value="1"/>
</dbReference>
<evidence type="ECO:0000256" key="7">
    <source>
        <dbReference type="ARBA" id="ARBA00022840"/>
    </source>
</evidence>
<evidence type="ECO:0000259" key="13">
    <source>
        <dbReference type="PROSITE" id="PS51199"/>
    </source>
</evidence>
<keyword evidence="7" id="KW-0067">ATP-binding</keyword>
<dbReference type="InterPro" id="IPR027417">
    <property type="entry name" value="P-loop_NTPase"/>
</dbReference>
<keyword evidence="4" id="KW-0547">Nucleotide-binding</keyword>
<evidence type="ECO:0000256" key="2">
    <source>
        <dbReference type="ARBA" id="ARBA00022515"/>
    </source>
</evidence>
<dbReference type="Proteomes" id="UP001596495">
    <property type="component" value="Unassembled WGS sequence"/>
</dbReference>
<keyword evidence="9" id="KW-0413">Isomerase</keyword>
<evidence type="ECO:0000256" key="9">
    <source>
        <dbReference type="ARBA" id="ARBA00023235"/>
    </source>
</evidence>
<dbReference type="Pfam" id="PF00772">
    <property type="entry name" value="DnaB"/>
    <property type="match status" value="1"/>
</dbReference>
<sequence length="464" mass="50150">MHDGAFPDEVALPPHSIEAESSVLGGLLLDNSAWDRIADLVSEADFYRYEHRLIFGAVSELVNAAKPADVVTVFEHLRSLGKANEAGGLEYLNGLAQYVPSAGNARRYAEIIRARATQRRLLNACTEAREIAAAIKGDDVLAACSTIQGLFEPIAMQHTANEPRHVSELVVPMLDRISDLADGKQQPGVQTGLRGLDRHLGGGLKAGKQIVIAARPSVGKTSLATDIALRCAQAGEPSAVLTMEMPADELGDRLVARLGRIDLGRLSTGSLEDSEWSALTDAVEALRNLPLFIDDQAALSLHEIRAKARKLKRLHGIRVLVVDYLQLCASSTQRAGSNRHLQLEEISRGLKALAKQLGITVILLSQLNREVEKRTGGRPTLADLKESGAIEEDADTVILLSKDGDLSDGTMVVHAELAKNRGGKRNVFVKLAFNGAHQSWSETTATVPTSAPTRRGRHFTEDFE</sequence>
<proteinExistence type="inferred from homology"/>